<dbReference type="EMBL" id="KM108014">
    <property type="protein sequence ID" value="AIZ03678.1"/>
    <property type="molecule type" value="Genomic_DNA"/>
</dbReference>
<evidence type="ECO:0000256" key="12">
    <source>
        <dbReference type="PIRNR" id="PIRNR006250"/>
    </source>
</evidence>
<dbReference type="AlphaFoldDB" id="A0A0A7HFG7"/>
<keyword evidence="7 12" id="KW-0328">Glycosyltransferase</keyword>
<dbReference type="CDD" id="cd01572">
    <property type="entry name" value="QPRTase"/>
    <property type="match status" value="1"/>
</dbReference>
<keyword evidence="6" id="KW-0662">Pyridine nucleotide biosynthesis</keyword>
<name>A0A0A7HFG7_CLOTY</name>
<dbReference type="GO" id="GO:0004514">
    <property type="term" value="F:nicotinate-nucleotide diphosphorylase (carboxylating) activity"/>
    <property type="evidence" value="ECO:0007669"/>
    <property type="project" value="UniProtKB-EC"/>
</dbReference>
<dbReference type="FunFam" id="3.20.20.70:FF:000030">
    <property type="entry name" value="Nicotinate-nucleotide pyrophosphorylase, carboxylating"/>
    <property type="match status" value="1"/>
</dbReference>
<dbReference type="PANTHER" id="PTHR32179:SF3">
    <property type="entry name" value="NICOTINATE-NUCLEOTIDE PYROPHOSPHORYLASE [CARBOXYLATING]"/>
    <property type="match status" value="1"/>
</dbReference>
<dbReference type="InterPro" id="IPR002638">
    <property type="entry name" value="Quinolinate_PRibosylTrfase_C"/>
</dbReference>
<dbReference type="GO" id="GO:0005737">
    <property type="term" value="C:cytoplasm"/>
    <property type="evidence" value="ECO:0007669"/>
    <property type="project" value="TreeGrafter"/>
</dbReference>
<sequence>MNYLIVDEFIKSALIEDINYGDITTDTLFEGNEVSRGRFIAKEHGIVAGIEIAKRVFHTLDKDIVFKNSLKDGDMVKFGDTIAEIEGNSKSILKGERVALNIMQRMCGIATKTNSIVDMVKDYDVKIVDTRKTLPGFRILDKYSVTVGGGYNHRLNLSDYAMLKDNHIKAVGSIKKAVEIIKGKLPFTTKIEVEVENLSQLKEAVCTEADVIMLDNMDLGTMKKAVEFVNKKFILEASGNVNEENVQAIASTGVDLISIGNLTHSVKAMDISLKFI</sequence>
<evidence type="ECO:0000256" key="10">
    <source>
        <dbReference type="ARBA" id="ARBA00047445"/>
    </source>
</evidence>
<evidence type="ECO:0000256" key="8">
    <source>
        <dbReference type="ARBA" id="ARBA00022679"/>
    </source>
</evidence>
<dbReference type="Gene3D" id="3.90.1170.20">
    <property type="entry name" value="Quinolinate phosphoribosyl transferase, N-terminal domain"/>
    <property type="match status" value="1"/>
</dbReference>
<comment type="similarity">
    <text evidence="3 12">Belongs to the NadC/ModD family.</text>
</comment>
<feature type="domain" description="Quinolinate phosphoribosyl transferase N-terminal" evidence="14">
    <location>
        <begin position="22"/>
        <end position="107"/>
    </location>
</feature>
<protein>
    <recommendedName>
        <fullName evidence="11">Probable nicotinate-nucleotide pyrophosphorylase [carboxylating]</fullName>
        <ecNumber evidence="5">2.4.2.19</ecNumber>
    </recommendedName>
    <alternativeName>
        <fullName evidence="9">Quinolinate phosphoribosyltransferase [decarboxylating]</fullName>
    </alternativeName>
</protein>
<evidence type="ECO:0000256" key="4">
    <source>
        <dbReference type="ARBA" id="ARBA00011218"/>
    </source>
</evidence>
<evidence type="ECO:0000259" key="14">
    <source>
        <dbReference type="Pfam" id="PF02749"/>
    </source>
</evidence>
<evidence type="ECO:0000313" key="15">
    <source>
        <dbReference type="EMBL" id="AIZ03678.1"/>
    </source>
</evidence>
<comment type="pathway">
    <text evidence="2">Cofactor biosynthesis; NAD(+) biosynthesis; nicotinate D-ribonucleotide from quinolinate: step 1/1.</text>
</comment>
<evidence type="ECO:0000256" key="7">
    <source>
        <dbReference type="ARBA" id="ARBA00022676"/>
    </source>
</evidence>
<evidence type="ECO:0000256" key="11">
    <source>
        <dbReference type="ARBA" id="ARBA00069173"/>
    </source>
</evidence>
<evidence type="ECO:0000256" key="2">
    <source>
        <dbReference type="ARBA" id="ARBA00004893"/>
    </source>
</evidence>
<dbReference type="UniPathway" id="UPA00253">
    <property type="reaction ID" value="UER00331"/>
</dbReference>
<dbReference type="SUPFAM" id="SSF51690">
    <property type="entry name" value="Nicotinate/Quinolinate PRTase C-terminal domain-like"/>
    <property type="match status" value="1"/>
</dbReference>
<dbReference type="STRING" id="1519.CTK_C09170"/>
<dbReference type="InterPro" id="IPR022412">
    <property type="entry name" value="Quinolinate_PRibosylTrfase_N"/>
</dbReference>
<dbReference type="PIRSF" id="PIRSF006250">
    <property type="entry name" value="NadC_ModD"/>
    <property type="match status" value="1"/>
</dbReference>
<dbReference type="GO" id="GO:0034213">
    <property type="term" value="P:quinolinate catabolic process"/>
    <property type="evidence" value="ECO:0007669"/>
    <property type="project" value="TreeGrafter"/>
</dbReference>
<evidence type="ECO:0000256" key="5">
    <source>
        <dbReference type="ARBA" id="ARBA00011944"/>
    </source>
</evidence>
<feature type="domain" description="Quinolinate phosphoribosyl transferase C-terminal" evidence="13">
    <location>
        <begin position="109"/>
        <end position="274"/>
    </location>
</feature>
<comment type="function">
    <text evidence="1">Involved in the catabolism of quinolinic acid (QA).</text>
</comment>
<comment type="catalytic activity">
    <reaction evidence="10">
        <text>nicotinate beta-D-ribonucleotide + CO2 + diphosphate = quinolinate + 5-phospho-alpha-D-ribose 1-diphosphate + 2 H(+)</text>
        <dbReference type="Rhea" id="RHEA:12733"/>
        <dbReference type="ChEBI" id="CHEBI:15378"/>
        <dbReference type="ChEBI" id="CHEBI:16526"/>
        <dbReference type="ChEBI" id="CHEBI:29959"/>
        <dbReference type="ChEBI" id="CHEBI:33019"/>
        <dbReference type="ChEBI" id="CHEBI:57502"/>
        <dbReference type="ChEBI" id="CHEBI:58017"/>
        <dbReference type="EC" id="2.4.2.19"/>
    </reaction>
</comment>
<gene>
    <name evidence="15" type="primary">nadC</name>
    <name evidence="15" type="ORF">CTB_03660</name>
</gene>
<dbReference type="Pfam" id="PF02749">
    <property type="entry name" value="QRPTase_N"/>
    <property type="match status" value="1"/>
</dbReference>
<dbReference type="PANTHER" id="PTHR32179">
    <property type="entry name" value="NICOTINATE-NUCLEOTIDE PYROPHOSPHORYLASE [CARBOXYLATING]"/>
    <property type="match status" value="1"/>
</dbReference>
<dbReference type="SUPFAM" id="SSF54675">
    <property type="entry name" value="Nicotinate/Quinolinate PRTase N-terminal domain-like"/>
    <property type="match status" value="1"/>
</dbReference>
<dbReference type="PATRIC" id="fig|1519.11.peg.913"/>
<dbReference type="KEGG" id="ctyk:CTK_C09170"/>
<dbReference type="InterPro" id="IPR013785">
    <property type="entry name" value="Aldolase_TIM"/>
</dbReference>
<dbReference type="NCBIfam" id="TIGR00078">
    <property type="entry name" value="nadC"/>
    <property type="match status" value="1"/>
</dbReference>
<accession>A0A0A7HFG7</accession>
<dbReference type="RefSeq" id="WP_017752791.1">
    <property type="nucleotide sequence ID" value="NZ_CALGIT010000110.1"/>
</dbReference>
<evidence type="ECO:0000259" key="13">
    <source>
        <dbReference type="Pfam" id="PF01729"/>
    </source>
</evidence>
<dbReference type="Pfam" id="PF01729">
    <property type="entry name" value="QRPTase_C"/>
    <property type="match status" value="1"/>
</dbReference>
<keyword evidence="8 12" id="KW-0808">Transferase</keyword>
<dbReference type="EC" id="2.4.2.19" evidence="5"/>
<evidence type="ECO:0000256" key="1">
    <source>
        <dbReference type="ARBA" id="ARBA00003237"/>
    </source>
</evidence>
<dbReference type="InterPro" id="IPR037128">
    <property type="entry name" value="Quinolinate_PRibosylTase_N_sf"/>
</dbReference>
<dbReference type="GO" id="GO:0009435">
    <property type="term" value="P:NAD+ biosynthetic process"/>
    <property type="evidence" value="ECO:0007669"/>
    <property type="project" value="UniProtKB-UniPathway"/>
</dbReference>
<evidence type="ECO:0000256" key="9">
    <source>
        <dbReference type="ARBA" id="ARBA00033102"/>
    </source>
</evidence>
<evidence type="ECO:0000256" key="3">
    <source>
        <dbReference type="ARBA" id="ARBA00009400"/>
    </source>
</evidence>
<dbReference type="InterPro" id="IPR004393">
    <property type="entry name" value="NadC"/>
</dbReference>
<dbReference type="InterPro" id="IPR036068">
    <property type="entry name" value="Nicotinate_pribotase-like_C"/>
</dbReference>
<dbReference type="InterPro" id="IPR027277">
    <property type="entry name" value="NadC/ModD"/>
</dbReference>
<reference evidence="15" key="1">
    <citation type="submission" date="2014-07" db="EMBL/GenBank/DDBJ databases">
        <title>Clostridium tyrobutyricum BAS7.</title>
        <authorList>
            <person name="Kim S."/>
            <person name="Choi O."/>
            <person name="Woo H.M."/>
            <person name="Sang B.-I."/>
            <person name="Um Y."/>
        </authorList>
    </citation>
    <scope>NUCLEOTIDE SEQUENCE</scope>
    <source>
        <strain evidence="15">BAS7</strain>
    </source>
</reference>
<proteinExistence type="inferred from homology"/>
<dbReference type="Gene3D" id="3.20.20.70">
    <property type="entry name" value="Aldolase class I"/>
    <property type="match status" value="1"/>
</dbReference>
<organism evidence="15">
    <name type="scientific">Clostridium tyrobutyricum</name>
    <dbReference type="NCBI Taxonomy" id="1519"/>
    <lineage>
        <taxon>Bacteria</taxon>
        <taxon>Bacillati</taxon>
        <taxon>Bacillota</taxon>
        <taxon>Clostridia</taxon>
        <taxon>Eubacteriales</taxon>
        <taxon>Clostridiaceae</taxon>
        <taxon>Clostridium</taxon>
    </lineage>
</organism>
<evidence type="ECO:0000256" key="6">
    <source>
        <dbReference type="ARBA" id="ARBA00022642"/>
    </source>
</evidence>
<comment type="subunit">
    <text evidence="4">Hexamer formed by 3 homodimers.</text>
</comment>
<dbReference type="GeneID" id="29419639"/>
<dbReference type="FunFam" id="3.90.1170.20:FF:000001">
    <property type="entry name" value="Nicotinate-nucleotide diphosphorylase (Carboxylating)"/>
    <property type="match status" value="1"/>
</dbReference>